<gene>
    <name evidence="3" type="ORF">CPE01_10580</name>
</gene>
<evidence type="ECO:0000313" key="4">
    <source>
        <dbReference type="Proteomes" id="UP000321386"/>
    </source>
</evidence>
<evidence type="ECO:0000256" key="2">
    <source>
        <dbReference type="SAM" id="Phobius"/>
    </source>
</evidence>
<feature type="transmembrane region" description="Helical" evidence="2">
    <location>
        <begin position="109"/>
        <end position="132"/>
    </location>
</feature>
<comment type="caution">
    <text evidence="3">The sequence shown here is derived from an EMBL/GenBank/DDBJ whole genome shotgun (WGS) entry which is preliminary data.</text>
</comment>
<dbReference type="EMBL" id="BJUA01000004">
    <property type="protein sequence ID" value="GEK17325.1"/>
    <property type="molecule type" value="Genomic_DNA"/>
</dbReference>
<organism evidence="3 4">
    <name type="scientific">Cellulomonas persica</name>
    <dbReference type="NCBI Taxonomy" id="76861"/>
    <lineage>
        <taxon>Bacteria</taxon>
        <taxon>Bacillati</taxon>
        <taxon>Actinomycetota</taxon>
        <taxon>Actinomycetes</taxon>
        <taxon>Micrococcales</taxon>
        <taxon>Cellulomonadaceae</taxon>
        <taxon>Cellulomonas</taxon>
    </lineage>
</organism>
<name>A0A510UX08_9CELL</name>
<feature type="region of interest" description="Disordered" evidence="1">
    <location>
        <begin position="301"/>
        <end position="320"/>
    </location>
</feature>
<protein>
    <submittedName>
        <fullName evidence="3">Uncharacterized protein</fullName>
    </submittedName>
</protein>
<keyword evidence="4" id="KW-1185">Reference proteome</keyword>
<feature type="transmembrane region" description="Helical" evidence="2">
    <location>
        <begin position="138"/>
        <end position="160"/>
    </location>
</feature>
<keyword evidence="2" id="KW-0812">Transmembrane</keyword>
<proteinExistence type="predicted"/>
<dbReference type="Proteomes" id="UP000321386">
    <property type="component" value="Unassembled WGS sequence"/>
</dbReference>
<feature type="transmembrane region" description="Helical" evidence="2">
    <location>
        <begin position="67"/>
        <end position="88"/>
    </location>
</feature>
<evidence type="ECO:0000313" key="3">
    <source>
        <dbReference type="EMBL" id="GEK17325.1"/>
    </source>
</evidence>
<keyword evidence="2" id="KW-0472">Membrane</keyword>
<keyword evidence="2" id="KW-1133">Transmembrane helix</keyword>
<evidence type="ECO:0000256" key="1">
    <source>
        <dbReference type="SAM" id="MobiDB-lite"/>
    </source>
</evidence>
<accession>A0A510UX08</accession>
<reference evidence="3 4" key="1">
    <citation type="submission" date="2019-07" db="EMBL/GenBank/DDBJ databases">
        <title>Whole genome shotgun sequence of Cellulomonas persica NBRC 101101.</title>
        <authorList>
            <person name="Hosoyama A."/>
            <person name="Uohara A."/>
            <person name="Ohji S."/>
            <person name="Ichikawa N."/>
        </authorList>
    </citation>
    <scope>NUCLEOTIDE SEQUENCE [LARGE SCALE GENOMIC DNA]</scope>
    <source>
        <strain evidence="3 4">NBRC 101101</strain>
    </source>
</reference>
<dbReference type="RefSeq" id="WP_146805602.1">
    <property type="nucleotide sequence ID" value="NZ_BJUA01000004.1"/>
</dbReference>
<dbReference type="AlphaFoldDB" id="A0A510UX08"/>
<feature type="transmembrane region" description="Helical" evidence="2">
    <location>
        <begin position="12"/>
        <end position="35"/>
    </location>
</feature>
<sequence length="320" mass="34256">MSDEPRRALPAWLPVVTQFVAPATFVSAFLFYYGYAFTRSELWYFGLDVDTVGLSPREFVMRSPKSLAVPLVVLTTLFVATAAVHARLEARARALRAAPDGVERLAERARAATAAGASVLGIGVLLLLAYAWWGSWVWLPLVAAAVIAAGALATAGALRYVPDRPTGVVPGLWVLVVAGVLWVVSITAGWAGVGFAQQTARHLDDLPLVVLDTTTPLRLTDTTITVEDLCVVDDPDDEVAPAPDEACVAAQAPRWRHRGLRLLVQGPDAMFLVPSSWDAGATTVMVPRDRPAQWQFQFVNLPPGDARGPSGPGPSDEISD</sequence>
<dbReference type="OrthoDB" id="4350047at2"/>
<feature type="transmembrane region" description="Helical" evidence="2">
    <location>
        <begin position="172"/>
        <end position="193"/>
    </location>
</feature>